<dbReference type="Pfam" id="PF02709">
    <property type="entry name" value="Glyco_transf_7C"/>
    <property type="match status" value="1"/>
</dbReference>
<dbReference type="PANTHER" id="PTHR43179:SF12">
    <property type="entry name" value="GALACTOFURANOSYLTRANSFERASE GLFT2"/>
    <property type="match status" value="1"/>
</dbReference>
<evidence type="ECO:0000256" key="4">
    <source>
        <dbReference type="ARBA" id="ARBA00022679"/>
    </source>
</evidence>
<evidence type="ECO:0000256" key="5">
    <source>
        <dbReference type="SAM" id="MobiDB-lite"/>
    </source>
</evidence>
<proteinExistence type="inferred from homology"/>
<dbReference type="Gene3D" id="3.90.550.10">
    <property type="entry name" value="Spore Coat Polysaccharide Biosynthesis Protein SpsA, Chain A"/>
    <property type="match status" value="1"/>
</dbReference>
<dbReference type="GO" id="GO:0016757">
    <property type="term" value="F:glycosyltransferase activity"/>
    <property type="evidence" value="ECO:0007669"/>
    <property type="project" value="UniProtKB-KW"/>
</dbReference>
<evidence type="ECO:0000256" key="1">
    <source>
        <dbReference type="ARBA" id="ARBA00004776"/>
    </source>
</evidence>
<evidence type="ECO:0000259" key="7">
    <source>
        <dbReference type="Pfam" id="PF02709"/>
    </source>
</evidence>
<sequence length="430" mass="46357">MTAPLVPSVSVVVPHYETPHDLALVLTALELQEHPLDRLEVVVADDGSRRAPDPGDRPYPVRVVRQADEGFRAAAARNLGAAAARGDVLCFLDADTVPEPGYVAAVVRAVAAGADLVVGRRRHADLAATSPEALRAWLSGTGPAPAEFDEPAWLREAYERTDDLATAGDDAYRFVISAVLSTTRRLFEDVGGFEESFSAYGGEDWEFAHRCWLRGAQFRHAPHAVAWHDGPDFAGRTDDARARRSRNVEGLALARFVPGHATRGDALVWAHPDVVVRLDDTGADVAEVVACVRSLLAGSDAGVWLRDGAALAVLEDPRVHGGEPPAAVLGRARYRVDLDRPVVLVGAGLTDLAEVAPVRVGEHLAVHRTRDLHRGETGTAVLDVPGVGADPAAGVDLQRRWGHEDHRRRPRFQRSLRTPFVVTERPTAAP</sequence>
<gene>
    <name evidence="8" type="ORF">AB2L27_18115</name>
</gene>
<evidence type="ECO:0000256" key="2">
    <source>
        <dbReference type="ARBA" id="ARBA00006739"/>
    </source>
</evidence>
<dbReference type="EC" id="2.4.-.-" evidence="8"/>
<evidence type="ECO:0000313" key="8">
    <source>
        <dbReference type="EMBL" id="MEZ0166677.1"/>
    </source>
</evidence>
<keyword evidence="4 8" id="KW-0808">Transferase</keyword>
<dbReference type="InterPro" id="IPR029044">
    <property type="entry name" value="Nucleotide-diphossugar_trans"/>
</dbReference>
<keyword evidence="9" id="KW-1185">Reference proteome</keyword>
<dbReference type="EMBL" id="JBGFTU010000026">
    <property type="protein sequence ID" value="MEZ0166677.1"/>
    <property type="molecule type" value="Genomic_DNA"/>
</dbReference>
<comment type="pathway">
    <text evidence="1">Cell wall biogenesis; cell wall polysaccharide biosynthesis.</text>
</comment>
<reference evidence="8 9" key="1">
    <citation type="submission" date="2024-07" db="EMBL/GenBank/DDBJ databases">
        <authorList>
            <person name="Thanompreechachai J."/>
            <person name="Duangmal K."/>
        </authorList>
    </citation>
    <scope>NUCLEOTIDE SEQUENCE [LARGE SCALE GENOMIC DNA]</scope>
    <source>
        <strain evidence="8 9">LSe6-4</strain>
    </source>
</reference>
<comment type="caution">
    <text evidence="8">The sequence shown here is derived from an EMBL/GenBank/DDBJ whole genome shotgun (WGS) entry which is preliminary data.</text>
</comment>
<dbReference type="InterPro" id="IPR001173">
    <property type="entry name" value="Glyco_trans_2-like"/>
</dbReference>
<dbReference type="Pfam" id="PF00535">
    <property type="entry name" value="Glycos_transf_2"/>
    <property type="match status" value="1"/>
</dbReference>
<comment type="similarity">
    <text evidence="2">Belongs to the glycosyltransferase 2 family.</text>
</comment>
<dbReference type="RefSeq" id="WP_370442892.1">
    <property type="nucleotide sequence ID" value="NZ_JBGFTU010000026.1"/>
</dbReference>
<dbReference type="InterPro" id="IPR027791">
    <property type="entry name" value="Galactosyl_T_C"/>
</dbReference>
<feature type="domain" description="Galactosyltransferase C-terminal" evidence="7">
    <location>
        <begin position="172"/>
        <end position="223"/>
    </location>
</feature>
<organism evidence="8 9">
    <name type="scientific">Kineococcus halophytocola</name>
    <dbReference type="NCBI Taxonomy" id="3234027"/>
    <lineage>
        <taxon>Bacteria</taxon>
        <taxon>Bacillati</taxon>
        <taxon>Actinomycetota</taxon>
        <taxon>Actinomycetes</taxon>
        <taxon>Kineosporiales</taxon>
        <taxon>Kineosporiaceae</taxon>
        <taxon>Kineococcus</taxon>
    </lineage>
</organism>
<feature type="domain" description="Glycosyltransferase 2-like" evidence="6">
    <location>
        <begin position="10"/>
        <end position="126"/>
    </location>
</feature>
<dbReference type="SUPFAM" id="SSF53448">
    <property type="entry name" value="Nucleotide-diphospho-sugar transferases"/>
    <property type="match status" value="1"/>
</dbReference>
<feature type="region of interest" description="Disordered" evidence="5">
    <location>
        <begin position="400"/>
        <end position="430"/>
    </location>
</feature>
<evidence type="ECO:0000313" key="9">
    <source>
        <dbReference type="Proteomes" id="UP001565927"/>
    </source>
</evidence>
<evidence type="ECO:0000259" key="6">
    <source>
        <dbReference type="Pfam" id="PF00535"/>
    </source>
</evidence>
<name>A0ABV4H521_9ACTN</name>
<dbReference type="Proteomes" id="UP001565927">
    <property type="component" value="Unassembled WGS sequence"/>
</dbReference>
<keyword evidence="3 8" id="KW-0328">Glycosyltransferase</keyword>
<evidence type="ECO:0000256" key="3">
    <source>
        <dbReference type="ARBA" id="ARBA00022676"/>
    </source>
</evidence>
<dbReference type="PANTHER" id="PTHR43179">
    <property type="entry name" value="RHAMNOSYLTRANSFERASE WBBL"/>
    <property type="match status" value="1"/>
</dbReference>
<protein>
    <submittedName>
        <fullName evidence="8">Glycosyltransferase</fullName>
        <ecNumber evidence="8">2.4.-.-</ecNumber>
    </submittedName>
</protein>
<accession>A0ABV4H521</accession>